<keyword evidence="2" id="KW-1185">Reference proteome</keyword>
<name>A0ABV8LJZ1_9ACTN</name>
<gene>
    <name evidence="1" type="ORF">ACFOZ4_08245</name>
</gene>
<protein>
    <submittedName>
        <fullName evidence="1">Uncharacterized protein</fullName>
    </submittedName>
</protein>
<organism evidence="1 2">
    <name type="scientific">Hamadaea flava</name>
    <dbReference type="NCBI Taxonomy" id="1742688"/>
    <lineage>
        <taxon>Bacteria</taxon>
        <taxon>Bacillati</taxon>
        <taxon>Actinomycetota</taxon>
        <taxon>Actinomycetes</taxon>
        <taxon>Micromonosporales</taxon>
        <taxon>Micromonosporaceae</taxon>
        <taxon>Hamadaea</taxon>
    </lineage>
</organism>
<dbReference type="RefSeq" id="WP_253757604.1">
    <property type="nucleotide sequence ID" value="NZ_JAMZDZ010000001.1"/>
</dbReference>
<evidence type="ECO:0000313" key="2">
    <source>
        <dbReference type="Proteomes" id="UP001595816"/>
    </source>
</evidence>
<proteinExistence type="predicted"/>
<accession>A0ABV8LJZ1</accession>
<dbReference type="EMBL" id="JBHSAY010000005">
    <property type="protein sequence ID" value="MFC4130593.1"/>
    <property type="molecule type" value="Genomic_DNA"/>
</dbReference>
<evidence type="ECO:0000313" key="1">
    <source>
        <dbReference type="EMBL" id="MFC4130593.1"/>
    </source>
</evidence>
<sequence length="386" mass="42085">MGMAASLASLVRGQDVVSDAEALKTIVAEQLDISPYAFGAVVDTLERAGLVDDVQRRGQKILGFTENVPYHEDLYERLGGAWRSDQPSQLEQEMLAVVDRLAHSPVPSEELENELGLDHRDVPRLIEIGKAASLINGVALIDGEVLYSPFFGFENPALLGSLLEQHGSGRIAEELAAVRSHQGLPVDDKGFPALADAISRGFILAPSVTRPEGFDQPFATLPYLPDPSLLTARKAVLEKALAVIACVRCGEHFGGATSARDPARVLTALLDPDRGHRLRPHGSHQRQYQLLFRMQIVDFVPSGNWVMPQLIVTDDNVEAVRLARDLMTYGEPIEDRAGDDAARGLLSLNSPYQAPLQTVSRRREKKTLTDKEYSALIATAMGRAAL</sequence>
<reference evidence="2" key="1">
    <citation type="journal article" date="2019" name="Int. J. Syst. Evol. Microbiol.">
        <title>The Global Catalogue of Microorganisms (GCM) 10K type strain sequencing project: providing services to taxonomists for standard genome sequencing and annotation.</title>
        <authorList>
            <consortium name="The Broad Institute Genomics Platform"/>
            <consortium name="The Broad Institute Genome Sequencing Center for Infectious Disease"/>
            <person name="Wu L."/>
            <person name="Ma J."/>
        </authorList>
    </citation>
    <scope>NUCLEOTIDE SEQUENCE [LARGE SCALE GENOMIC DNA]</scope>
    <source>
        <strain evidence="2">CGMCC 4.7289</strain>
    </source>
</reference>
<comment type="caution">
    <text evidence="1">The sequence shown here is derived from an EMBL/GenBank/DDBJ whole genome shotgun (WGS) entry which is preliminary data.</text>
</comment>
<dbReference type="Proteomes" id="UP001595816">
    <property type="component" value="Unassembled WGS sequence"/>
</dbReference>